<dbReference type="EMBL" id="JAVAIM010000001">
    <property type="protein sequence ID" value="MDP4575716.1"/>
    <property type="molecule type" value="Genomic_DNA"/>
</dbReference>
<keyword evidence="5 6" id="KW-0472">Membrane</keyword>
<accession>A0ABT9HRE1</accession>
<evidence type="ECO:0000256" key="6">
    <source>
        <dbReference type="SAM" id="Phobius"/>
    </source>
</evidence>
<dbReference type="RefSeq" id="WP_305932971.1">
    <property type="nucleotide sequence ID" value="NZ_JAVAIM010000001.1"/>
</dbReference>
<keyword evidence="4 6" id="KW-1133">Transmembrane helix</keyword>
<protein>
    <submittedName>
        <fullName evidence="7">LemA family protein</fullName>
    </submittedName>
</protein>
<name>A0ABT9HRE1_9SPHN</name>
<organism evidence="7 8">
    <name type="scientific">Qipengyuania profundimaris</name>
    <dbReference type="NCBI Taxonomy" id="3067652"/>
    <lineage>
        <taxon>Bacteria</taxon>
        <taxon>Pseudomonadati</taxon>
        <taxon>Pseudomonadota</taxon>
        <taxon>Alphaproteobacteria</taxon>
        <taxon>Sphingomonadales</taxon>
        <taxon>Erythrobacteraceae</taxon>
        <taxon>Qipengyuania</taxon>
    </lineage>
</organism>
<keyword evidence="3 6" id="KW-0812">Transmembrane</keyword>
<evidence type="ECO:0000256" key="1">
    <source>
        <dbReference type="ARBA" id="ARBA00004167"/>
    </source>
</evidence>
<evidence type="ECO:0000256" key="5">
    <source>
        <dbReference type="ARBA" id="ARBA00023136"/>
    </source>
</evidence>
<dbReference type="Proteomes" id="UP001240639">
    <property type="component" value="Unassembled WGS sequence"/>
</dbReference>
<dbReference type="InterPro" id="IPR023353">
    <property type="entry name" value="LemA-like_dom_sf"/>
</dbReference>
<dbReference type="PANTHER" id="PTHR34478">
    <property type="entry name" value="PROTEIN LEMA"/>
    <property type="match status" value="1"/>
</dbReference>
<evidence type="ECO:0000256" key="3">
    <source>
        <dbReference type="ARBA" id="ARBA00022692"/>
    </source>
</evidence>
<evidence type="ECO:0000313" key="7">
    <source>
        <dbReference type="EMBL" id="MDP4575716.1"/>
    </source>
</evidence>
<dbReference type="Gene3D" id="1.20.1440.20">
    <property type="entry name" value="LemA-like domain"/>
    <property type="match status" value="1"/>
</dbReference>
<dbReference type="Pfam" id="PF04011">
    <property type="entry name" value="LemA"/>
    <property type="match status" value="1"/>
</dbReference>
<keyword evidence="8" id="KW-1185">Reference proteome</keyword>
<gene>
    <name evidence="7" type="ORF">Q9K02_11250</name>
</gene>
<feature type="transmembrane region" description="Helical" evidence="6">
    <location>
        <begin position="6"/>
        <end position="28"/>
    </location>
</feature>
<dbReference type="SUPFAM" id="SSF140478">
    <property type="entry name" value="LemA-like"/>
    <property type="match status" value="1"/>
</dbReference>
<sequence length="191" mass="20958">MSEVASAFWTSVALFLGAGLVVLLIVIYNRLVAQRQNVKQGVADIDAQLRQRHDLIPNLVETVKGYAGHERETLDAVISARNQAANGPITSGDEQGLRVALDRLLALSENYPDLKASANFQELQRELSHVEDKLAAARRALNAAVSRYNTVRESFPAVLFAGLLGFKEADFHRLDDSEKGTVDQVPSISFQ</sequence>
<evidence type="ECO:0000256" key="2">
    <source>
        <dbReference type="ARBA" id="ARBA00008854"/>
    </source>
</evidence>
<dbReference type="PANTHER" id="PTHR34478:SF1">
    <property type="entry name" value="PROTEIN LEMA"/>
    <property type="match status" value="1"/>
</dbReference>
<comment type="subcellular location">
    <subcellularLocation>
        <location evidence="1">Membrane</location>
        <topology evidence="1">Single-pass membrane protein</topology>
    </subcellularLocation>
</comment>
<dbReference type="InterPro" id="IPR007156">
    <property type="entry name" value="MamQ_LemA"/>
</dbReference>
<comment type="caution">
    <text evidence="7">The sequence shown here is derived from an EMBL/GenBank/DDBJ whole genome shotgun (WGS) entry which is preliminary data.</text>
</comment>
<reference evidence="7 8" key="1">
    <citation type="submission" date="2023-08" db="EMBL/GenBank/DDBJ databases">
        <title>genomic of G39.</title>
        <authorList>
            <person name="Wang Y."/>
        </authorList>
    </citation>
    <scope>NUCLEOTIDE SEQUENCE [LARGE SCALE GENOMIC DNA]</scope>
    <source>
        <strain evidence="7 8">G39</strain>
    </source>
</reference>
<proteinExistence type="inferred from homology"/>
<evidence type="ECO:0000313" key="8">
    <source>
        <dbReference type="Proteomes" id="UP001240639"/>
    </source>
</evidence>
<comment type="similarity">
    <text evidence="2">Belongs to the LemA family.</text>
</comment>
<evidence type="ECO:0000256" key="4">
    <source>
        <dbReference type="ARBA" id="ARBA00022989"/>
    </source>
</evidence>